<evidence type="ECO:0000256" key="7">
    <source>
        <dbReference type="ARBA" id="ARBA00022679"/>
    </source>
</evidence>
<gene>
    <name evidence="13 14" type="primary">lpxK</name>
    <name evidence="14" type="ORF">CJ305_17010</name>
</gene>
<dbReference type="GO" id="GO:0005886">
    <property type="term" value="C:plasma membrane"/>
    <property type="evidence" value="ECO:0007669"/>
    <property type="project" value="TreeGrafter"/>
</dbReference>
<dbReference type="NCBIfam" id="TIGR00682">
    <property type="entry name" value="lpxK"/>
    <property type="match status" value="1"/>
</dbReference>
<evidence type="ECO:0000256" key="2">
    <source>
        <dbReference type="ARBA" id="ARBA00004870"/>
    </source>
</evidence>
<keyword evidence="15" id="KW-1185">Reference proteome</keyword>
<evidence type="ECO:0000313" key="14">
    <source>
        <dbReference type="EMBL" id="PHQ28007.1"/>
    </source>
</evidence>
<dbReference type="InterPro" id="IPR003758">
    <property type="entry name" value="LpxK"/>
</dbReference>
<dbReference type="Proteomes" id="UP000229433">
    <property type="component" value="Unassembled WGS sequence"/>
</dbReference>
<evidence type="ECO:0000256" key="3">
    <source>
        <dbReference type="ARBA" id="ARBA00012071"/>
    </source>
</evidence>
<comment type="function">
    <text evidence="1 13">Transfers the gamma-phosphate of ATP to the 4'-position of a tetraacyldisaccharide 1-phosphate intermediate (termed DS-1-P) to form tetraacyldisaccharide 1,4'-bis-phosphate (lipid IVA).</text>
</comment>
<sequence>MKKLRLILWPFAVVYDGITRVRNFFFANGVFQEREYDFPVIGVGNLSVGGTGKTPVVEYLIRLLQDRNQIATLSRGYGRKTKGYLDVLPENSATEVGDEPLQFARKFNQIQVAVCEKRSLGIERLREKNPVPEVILLDDVYQHRHVKPGFLVMLTAYSDLFYSDFVLPAGNLRESRSGAARADVVVITKCPLELSKSEQDKIKGRIAQYTEAPVYYAGIAYGMPAGVDGQLSWDVLKTEPITVVTGIAKPKPFIDYLDRLGLDYEHLEFGDHHTFSPAELKALDGKNRILTTEKDYVRLHDKLNNAQLYYLPIAVQFLENAEAFDNSVLRFTEGHSRT</sequence>
<protein>
    <recommendedName>
        <fullName evidence="4 13">Tetraacyldisaccharide 4'-kinase</fullName>
        <ecNumber evidence="3 13">2.7.1.130</ecNumber>
    </recommendedName>
    <alternativeName>
        <fullName evidence="12 13">Lipid A 4'-kinase</fullName>
    </alternativeName>
</protein>
<comment type="similarity">
    <text evidence="13">Belongs to the LpxK family.</text>
</comment>
<keyword evidence="7 13" id="KW-0808">Transferase</keyword>
<dbReference type="AlphaFoldDB" id="A0A2G1VMK1"/>
<evidence type="ECO:0000256" key="8">
    <source>
        <dbReference type="ARBA" id="ARBA00022741"/>
    </source>
</evidence>
<keyword evidence="9 13" id="KW-0418">Kinase</keyword>
<comment type="caution">
    <text evidence="14">The sequence shown here is derived from an EMBL/GenBank/DDBJ whole genome shotgun (WGS) entry which is preliminary data.</text>
</comment>
<evidence type="ECO:0000256" key="4">
    <source>
        <dbReference type="ARBA" id="ARBA00016436"/>
    </source>
</evidence>
<comment type="pathway">
    <text evidence="2 13">Glycolipid biosynthesis; lipid IV(A) biosynthesis; lipid IV(A) from (3R)-3-hydroxytetradecanoyl-[acyl-carrier-protein] and UDP-N-acetyl-alpha-D-glucosamine: step 6/6.</text>
</comment>
<dbReference type="EC" id="2.7.1.130" evidence="3 13"/>
<proteinExistence type="inferred from homology"/>
<dbReference type="GO" id="GO:0009029">
    <property type="term" value="F:lipid-A 4'-kinase activity"/>
    <property type="evidence" value="ECO:0007669"/>
    <property type="project" value="UniProtKB-UniRule"/>
</dbReference>
<accession>A0A2G1VMK1</accession>
<reference evidence="14 15" key="1">
    <citation type="submission" date="2017-08" db="EMBL/GenBank/DDBJ databases">
        <title>The whole genome shortgun sequences of strain Leeuwenhoekiella nanhaiensis G18 from the South China Sea.</title>
        <authorList>
            <person name="Liu Q."/>
        </authorList>
    </citation>
    <scope>NUCLEOTIDE SEQUENCE [LARGE SCALE GENOMIC DNA]</scope>
    <source>
        <strain evidence="14 15">G18</strain>
    </source>
</reference>
<dbReference type="OrthoDB" id="9766423at2"/>
<evidence type="ECO:0000313" key="15">
    <source>
        <dbReference type="Proteomes" id="UP000229433"/>
    </source>
</evidence>
<comment type="catalytic activity">
    <reaction evidence="13">
        <text>a lipid A disaccharide + ATP = a lipid IVA + ADP + H(+)</text>
        <dbReference type="Rhea" id="RHEA:67840"/>
        <dbReference type="ChEBI" id="CHEBI:15378"/>
        <dbReference type="ChEBI" id="CHEBI:30616"/>
        <dbReference type="ChEBI" id="CHEBI:176343"/>
        <dbReference type="ChEBI" id="CHEBI:176425"/>
        <dbReference type="ChEBI" id="CHEBI:456216"/>
        <dbReference type="EC" id="2.7.1.130"/>
    </reaction>
</comment>
<evidence type="ECO:0000256" key="13">
    <source>
        <dbReference type="HAMAP-Rule" id="MF_00409"/>
    </source>
</evidence>
<keyword evidence="8 13" id="KW-0547">Nucleotide-binding</keyword>
<dbReference type="GO" id="GO:0005524">
    <property type="term" value="F:ATP binding"/>
    <property type="evidence" value="ECO:0007669"/>
    <property type="project" value="UniProtKB-UniRule"/>
</dbReference>
<keyword evidence="5 13" id="KW-0444">Lipid biosynthesis</keyword>
<evidence type="ECO:0000256" key="6">
    <source>
        <dbReference type="ARBA" id="ARBA00022556"/>
    </source>
</evidence>
<dbReference type="RefSeq" id="WP_099647507.1">
    <property type="nucleotide sequence ID" value="NZ_KZ319302.1"/>
</dbReference>
<keyword evidence="11 13" id="KW-0443">Lipid metabolism</keyword>
<dbReference type="SUPFAM" id="SSF52540">
    <property type="entry name" value="P-loop containing nucleoside triphosphate hydrolases"/>
    <property type="match status" value="1"/>
</dbReference>
<dbReference type="HAMAP" id="MF_00409">
    <property type="entry name" value="LpxK"/>
    <property type="match status" value="1"/>
</dbReference>
<dbReference type="GO" id="GO:0009245">
    <property type="term" value="P:lipid A biosynthetic process"/>
    <property type="evidence" value="ECO:0007669"/>
    <property type="project" value="UniProtKB-UniRule"/>
</dbReference>
<evidence type="ECO:0000256" key="5">
    <source>
        <dbReference type="ARBA" id="ARBA00022516"/>
    </source>
</evidence>
<evidence type="ECO:0000256" key="9">
    <source>
        <dbReference type="ARBA" id="ARBA00022777"/>
    </source>
</evidence>
<evidence type="ECO:0000256" key="10">
    <source>
        <dbReference type="ARBA" id="ARBA00022840"/>
    </source>
</evidence>
<evidence type="ECO:0000256" key="12">
    <source>
        <dbReference type="ARBA" id="ARBA00029757"/>
    </source>
</evidence>
<name>A0A2G1VMK1_9FLAO</name>
<keyword evidence="10 13" id="KW-0067">ATP-binding</keyword>
<dbReference type="InterPro" id="IPR027417">
    <property type="entry name" value="P-loop_NTPase"/>
</dbReference>
<dbReference type="Pfam" id="PF02606">
    <property type="entry name" value="LpxK"/>
    <property type="match status" value="1"/>
</dbReference>
<dbReference type="PANTHER" id="PTHR42724:SF1">
    <property type="entry name" value="TETRAACYLDISACCHARIDE 4'-KINASE, MITOCHONDRIAL-RELATED"/>
    <property type="match status" value="1"/>
</dbReference>
<evidence type="ECO:0000256" key="11">
    <source>
        <dbReference type="ARBA" id="ARBA00023098"/>
    </source>
</evidence>
<dbReference type="PANTHER" id="PTHR42724">
    <property type="entry name" value="TETRAACYLDISACCHARIDE 4'-KINASE"/>
    <property type="match status" value="1"/>
</dbReference>
<organism evidence="14 15">
    <name type="scientific">Leeuwenhoekiella nanhaiensis</name>
    <dbReference type="NCBI Taxonomy" id="1655491"/>
    <lineage>
        <taxon>Bacteria</taxon>
        <taxon>Pseudomonadati</taxon>
        <taxon>Bacteroidota</taxon>
        <taxon>Flavobacteriia</taxon>
        <taxon>Flavobacteriales</taxon>
        <taxon>Flavobacteriaceae</taxon>
        <taxon>Leeuwenhoekiella</taxon>
    </lineage>
</organism>
<keyword evidence="6 13" id="KW-0441">Lipid A biosynthesis</keyword>
<feature type="binding site" evidence="13">
    <location>
        <begin position="47"/>
        <end position="54"/>
    </location>
    <ligand>
        <name>ATP</name>
        <dbReference type="ChEBI" id="CHEBI:30616"/>
    </ligand>
</feature>
<dbReference type="UniPathway" id="UPA00359">
    <property type="reaction ID" value="UER00482"/>
</dbReference>
<dbReference type="EMBL" id="NQXA01000022">
    <property type="protein sequence ID" value="PHQ28007.1"/>
    <property type="molecule type" value="Genomic_DNA"/>
</dbReference>
<evidence type="ECO:0000256" key="1">
    <source>
        <dbReference type="ARBA" id="ARBA00002274"/>
    </source>
</evidence>